<proteinExistence type="predicted"/>
<keyword evidence="3" id="KW-1185">Reference proteome</keyword>
<evidence type="ECO:0000313" key="3">
    <source>
        <dbReference type="Proteomes" id="UP001595812"/>
    </source>
</evidence>
<dbReference type="PANTHER" id="PTHR43685:SF11">
    <property type="entry name" value="GLYCOSYLTRANSFERASE TAGX-RELATED"/>
    <property type="match status" value="1"/>
</dbReference>
<comment type="caution">
    <text evidence="2">The sequence shown here is derived from an EMBL/GenBank/DDBJ whole genome shotgun (WGS) entry which is preliminary data.</text>
</comment>
<gene>
    <name evidence="2" type="ORF">ACFOSX_07685</name>
</gene>
<protein>
    <submittedName>
        <fullName evidence="2">Glycosyltransferase family 2 protein</fullName>
    </submittedName>
</protein>
<dbReference type="Pfam" id="PF00535">
    <property type="entry name" value="Glycos_transf_2"/>
    <property type="match status" value="1"/>
</dbReference>
<dbReference type="InterPro" id="IPR050834">
    <property type="entry name" value="Glycosyltransf_2"/>
</dbReference>
<name>A0ABV8AG92_9FLAO</name>
<dbReference type="RefSeq" id="WP_386098777.1">
    <property type="nucleotide sequence ID" value="NZ_JBHSAT010000004.1"/>
</dbReference>
<dbReference type="Gene3D" id="3.90.550.10">
    <property type="entry name" value="Spore Coat Polysaccharide Biosynthesis Protein SpsA, Chain A"/>
    <property type="match status" value="1"/>
</dbReference>
<dbReference type="Proteomes" id="UP001595812">
    <property type="component" value="Unassembled WGS sequence"/>
</dbReference>
<dbReference type="SUPFAM" id="SSF53448">
    <property type="entry name" value="Nucleotide-diphospho-sugar transferases"/>
    <property type="match status" value="1"/>
</dbReference>
<evidence type="ECO:0000313" key="2">
    <source>
        <dbReference type="EMBL" id="MFC3877112.1"/>
    </source>
</evidence>
<evidence type="ECO:0000259" key="1">
    <source>
        <dbReference type="Pfam" id="PF00535"/>
    </source>
</evidence>
<dbReference type="InterPro" id="IPR029044">
    <property type="entry name" value="Nucleotide-diphossugar_trans"/>
</dbReference>
<sequence>MNPLISVVIPVYNKAAFVEATLKSIADQSYENFEIIIVNDGSTDDSLDCIEAFFNSTEKKLNYNIISQVNKGLSNARNTGIEHCNGKLVFFLDADDFWHEEFLKRMVYLFNIYPDTNCFGSRFRRFKNRNDPSKQSKVNSTELIVDFFKTCRYGPYISQSSFGFKKSLYPTIKYDESIDYAEDIDMYIQLFQTETLAIDHSELVFVRTHVDGQMTSTDFTKKRIINLDKYESIAKKNKSLKRFIDFYRYCFGSDYKALGNIERFKIITKPINPNNLNTKQKTLLALPPWLLKTIKSTKRILS</sequence>
<reference evidence="3" key="1">
    <citation type="journal article" date="2019" name="Int. J. Syst. Evol. Microbiol.">
        <title>The Global Catalogue of Microorganisms (GCM) 10K type strain sequencing project: providing services to taxonomists for standard genome sequencing and annotation.</title>
        <authorList>
            <consortium name="The Broad Institute Genomics Platform"/>
            <consortium name="The Broad Institute Genome Sequencing Center for Infectious Disease"/>
            <person name="Wu L."/>
            <person name="Ma J."/>
        </authorList>
    </citation>
    <scope>NUCLEOTIDE SEQUENCE [LARGE SCALE GENOMIC DNA]</scope>
    <source>
        <strain evidence="3">CECT 8979</strain>
    </source>
</reference>
<accession>A0ABV8AG92</accession>
<dbReference type="CDD" id="cd00761">
    <property type="entry name" value="Glyco_tranf_GTA_type"/>
    <property type="match status" value="1"/>
</dbReference>
<organism evidence="2 3">
    <name type="scientific">Winogradskyella maritima</name>
    <dbReference type="NCBI Taxonomy" id="1517766"/>
    <lineage>
        <taxon>Bacteria</taxon>
        <taxon>Pseudomonadati</taxon>
        <taxon>Bacteroidota</taxon>
        <taxon>Flavobacteriia</taxon>
        <taxon>Flavobacteriales</taxon>
        <taxon>Flavobacteriaceae</taxon>
        <taxon>Winogradskyella</taxon>
    </lineage>
</organism>
<dbReference type="EMBL" id="JBHSAT010000004">
    <property type="protein sequence ID" value="MFC3877112.1"/>
    <property type="molecule type" value="Genomic_DNA"/>
</dbReference>
<feature type="domain" description="Glycosyltransferase 2-like" evidence="1">
    <location>
        <begin position="6"/>
        <end position="150"/>
    </location>
</feature>
<dbReference type="InterPro" id="IPR001173">
    <property type="entry name" value="Glyco_trans_2-like"/>
</dbReference>
<dbReference type="PANTHER" id="PTHR43685">
    <property type="entry name" value="GLYCOSYLTRANSFERASE"/>
    <property type="match status" value="1"/>
</dbReference>